<dbReference type="InterPro" id="IPR038683">
    <property type="entry name" value="IL17RA/B_FnIII-like_1_sf"/>
</dbReference>
<evidence type="ECO:0000313" key="5">
    <source>
        <dbReference type="Proteomes" id="UP001347796"/>
    </source>
</evidence>
<accession>A0AAN8JKJ1</accession>
<evidence type="ECO:0000313" key="4">
    <source>
        <dbReference type="EMBL" id="KAK6177264.1"/>
    </source>
</evidence>
<dbReference type="Pfam" id="PF25519">
    <property type="entry name" value="ILCR1_N"/>
    <property type="match status" value="1"/>
</dbReference>
<evidence type="ECO:0000256" key="1">
    <source>
        <dbReference type="ARBA" id="ARBA00004251"/>
    </source>
</evidence>
<comment type="subcellular location">
    <subcellularLocation>
        <location evidence="1">Cell membrane</location>
        <topology evidence="1">Single-pass type I membrane protein</topology>
    </subcellularLocation>
</comment>
<dbReference type="AlphaFoldDB" id="A0AAN8JKJ1"/>
<keyword evidence="3" id="KW-0732">Signal</keyword>
<evidence type="ECO:0000256" key="2">
    <source>
        <dbReference type="ARBA" id="ARBA00022475"/>
    </source>
</evidence>
<comment type="caution">
    <text evidence="4">The sequence shown here is derived from an EMBL/GenBank/DDBJ whole genome shotgun (WGS) entry which is preliminary data.</text>
</comment>
<keyword evidence="2" id="KW-0472">Membrane</keyword>
<feature type="signal peptide" evidence="3">
    <location>
        <begin position="1"/>
        <end position="25"/>
    </location>
</feature>
<organism evidence="4 5">
    <name type="scientific">Patella caerulea</name>
    <name type="common">Rayed Mediterranean limpet</name>
    <dbReference type="NCBI Taxonomy" id="87958"/>
    <lineage>
        <taxon>Eukaryota</taxon>
        <taxon>Metazoa</taxon>
        <taxon>Spiralia</taxon>
        <taxon>Lophotrochozoa</taxon>
        <taxon>Mollusca</taxon>
        <taxon>Gastropoda</taxon>
        <taxon>Patellogastropoda</taxon>
        <taxon>Patelloidea</taxon>
        <taxon>Patellidae</taxon>
        <taxon>Patella</taxon>
    </lineage>
</organism>
<keyword evidence="2" id="KW-1003">Cell membrane</keyword>
<reference evidence="4 5" key="1">
    <citation type="submission" date="2024-01" db="EMBL/GenBank/DDBJ databases">
        <title>The genome of the rayed Mediterranean limpet Patella caerulea (Linnaeus, 1758).</title>
        <authorList>
            <person name="Anh-Thu Weber A."/>
            <person name="Halstead-Nussloch G."/>
        </authorList>
    </citation>
    <scope>NUCLEOTIDE SEQUENCE [LARGE SCALE GENOMIC DNA]</scope>
    <source>
        <strain evidence="4">AATW-2023a</strain>
        <tissue evidence="4">Whole specimen</tissue>
    </source>
</reference>
<proteinExistence type="predicted"/>
<dbReference type="EMBL" id="JAZGQO010000010">
    <property type="protein sequence ID" value="KAK6177264.1"/>
    <property type="molecule type" value="Genomic_DNA"/>
</dbReference>
<feature type="chain" id="PRO_5043026741" evidence="3">
    <location>
        <begin position="26"/>
        <end position="191"/>
    </location>
</feature>
<evidence type="ECO:0000256" key="3">
    <source>
        <dbReference type="SAM" id="SignalP"/>
    </source>
</evidence>
<dbReference type="Gene3D" id="2.60.40.2160">
    <property type="entry name" value="Interleukin-17 receptor A/B, fibronectin-III-like domain 1"/>
    <property type="match status" value="1"/>
</dbReference>
<keyword evidence="5" id="KW-1185">Reference proteome</keyword>
<dbReference type="GO" id="GO:0005886">
    <property type="term" value="C:plasma membrane"/>
    <property type="evidence" value="ECO:0007669"/>
    <property type="project" value="UniProtKB-SubCell"/>
</dbReference>
<sequence>MLGIIRSPVACLLIVICAMCWRADSGPIDNTCNSCTVNQADISCVVKELPYPCFLPEKEVKDFPHKPRNVTAKKHLENNSTWHLHVSWMLPYDFSYSVVSGFQMAVDSILNYVQIQTTRCYYFNLSTVDWSTVKNVHALEFRFDCLEYLATKNSRNLAITMYSLPKAAKNSEFTTVNVHLPSKLLSLSTVY</sequence>
<name>A0AAN8JKJ1_PATCE</name>
<dbReference type="Proteomes" id="UP001347796">
    <property type="component" value="Unassembled WGS sequence"/>
</dbReference>
<protein>
    <submittedName>
        <fullName evidence="4">Uncharacterized protein</fullName>
    </submittedName>
</protein>
<gene>
    <name evidence="4" type="ORF">SNE40_015396</name>
</gene>